<dbReference type="GO" id="GO:0006313">
    <property type="term" value="P:DNA transposition"/>
    <property type="evidence" value="ECO:0007669"/>
    <property type="project" value="InterPro"/>
</dbReference>
<dbReference type="GO" id="GO:0004803">
    <property type="term" value="F:transposase activity"/>
    <property type="evidence" value="ECO:0007669"/>
    <property type="project" value="InterPro"/>
</dbReference>
<gene>
    <name evidence="1" type="ORF">LCGC14_1673550</name>
</gene>
<protein>
    <recommendedName>
        <fullName evidence="2">Transposase</fullName>
    </recommendedName>
</protein>
<accession>A0A0F9KQH2</accession>
<dbReference type="InterPro" id="IPR002514">
    <property type="entry name" value="Transposase_8"/>
</dbReference>
<dbReference type="PANTHER" id="PTHR33609">
    <property type="entry name" value="LOW CALCIUM RESPONSE LOCUS PROTEIN S"/>
    <property type="match status" value="1"/>
</dbReference>
<organism evidence="1">
    <name type="scientific">marine sediment metagenome</name>
    <dbReference type="NCBI Taxonomy" id="412755"/>
    <lineage>
        <taxon>unclassified sequences</taxon>
        <taxon>metagenomes</taxon>
        <taxon>ecological metagenomes</taxon>
    </lineage>
</organism>
<dbReference type="AlphaFoldDB" id="A0A0F9KQH2"/>
<dbReference type="PANTHER" id="PTHR33609:SF1">
    <property type="entry name" value="TRANSPOSASE"/>
    <property type="match status" value="1"/>
</dbReference>
<proteinExistence type="predicted"/>
<evidence type="ECO:0000313" key="1">
    <source>
        <dbReference type="EMBL" id="KKM17660.1"/>
    </source>
</evidence>
<sequence length="88" mass="10243">MRRSRFSEEQIIRILKEHQAGLGVKELCRQHGISDATFYKWRSKYGGMEVPDAKRLKALEAENAKLKKMLAEQMLDMATLKEMLAKNF</sequence>
<dbReference type="InterPro" id="IPR009057">
    <property type="entry name" value="Homeodomain-like_sf"/>
</dbReference>
<comment type="caution">
    <text evidence="1">The sequence shown here is derived from an EMBL/GenBank/DDBJ whole genome shotgun (WGS) entry which is preliminary data.</text>
</comment>
<name>A0A0F9KQH2_9ZZZZ</name>
<dbReference type="NCBIfam" id="NF047593">
    <property type="entry name" value="IS66_ISAeme5_TnpA"/>
    <property type="match status" value="1"/>
</dbReference>
<dbReference type="Pfam" id="PF01527">
    <property type="entry name" value="HTH_Tnp_1"/>
    <property type="match status" value="1"/>
</dbReference>
<reference evidence="1" key="1">
    <citation type="journal article" date="2015" name="Nature">
        <title>Complex archaea that bridge the gap between prokaryotes and eukaryotes.</title>
        <authorList>
            <person name="Spang A."/>
            <person name="Saw J.H."/>
            <person name="Jorgensen S.L."/>
            <person name="Zaremba-Niedzwiedzka K."/>
            <person name="Martijn J."/>
            <person name="Lind A.E."/>
            <person name="van Eijk R."/>
            <person name="Schleper C."/>
            <person name="Guy L."/>
            <person name="Ettema T.J."/>
        </authorList>
    </citation>
    <scope>NUCLEOTIDE SEQUENCE</scope>
</reference>
<dbReference type="Gene3D" id="1.10.10.60">
    <property type="entry name" value="Homeodomain-like"/>
    <property type="match status" value="1"/>
</dbReference>
<dbReference type="SUPFAM" id="SSF46689">
    <property type="entry name" value="Homeodomain-like"/>
    <property type="match status" value="1"/>
</dbReference>
<dbReference type="GO" id="GO:0003677">
    <property type="term" value="F:DNA binding"/>
    <property type="evidence" value="ECO:0007669"/>
    <property type="project" value="InterPro"/>
</dbReference>
<evidence type="ECO:0008006" key="2">
    <source>
        <dbReference type="Google" id="ProtNLM"/>
    </source>
</evidence>
<dbReference type="InterPro" id="IPR052546">
    <property type="entry name" value="Transposase_8_domain"/>
</dbReference>
<dbReference type="EMBL" id="LAZR01014401">
    <property type="protein sequence ID" value="KKM17660.1"/>
    <property type="molecule type" value="Genomic_DNA"/>
</dbReference>